<dbReference type="PANTHER" id="PTHR14269:SF61">
    <property type="entry name" value="CDP-DIACYLGLYCEROL--SERINE O-PHOSPHATIDYLTRANSFERASE"/>
    <property type="match status" value="1"/>
</dbReference>
<dbReference type="Proteomes" id="UP000198538">
    <property type="component" value="Unassembled WGS sequence"/>
</dbReference>
<evidence type="ECO:0000313" key="18">
    <source>
        <dbReference type="Proteomes" id="UP000198538"/>
    </source>
</evidence>
<dbReference type="GO" id="GO:0003882">
    <property type="term" value="F:CDP-diacylglycerol-serine O-phosphatidyltransferase activity"/>
    <property type="evidence" value="ECO:0007669"/>
    <property type="project" value="UniProtKB-EC"/>
</dbReference>
<evidence type="ECO:0000256" key="9">
    <source>
        <dbReference type="ARBA" id="ARBA00022989"/>
    </source>
</evidence>
<dbReference type="PANTHER" id="PTHR14269">
    <property type="entry name" value="CDP-DIACYLGLYCEROL--GLYCEROL-3-PHOSPHATE 3-PHOSPHATIDYLTRANSFERASE-RELATED"/>
    <property type="match status" value="1"/>
</dbReference>
<keyword evidence="10" id="KW-0443">Lipid metabolism</keyword>
<evidence type="ECO:0000256" key="12">
    <source>
        <dbReference type="ARBA" id="ARBA00023209"/>
    </source>
</evidence>
<feature type="transmembrane region" description="Helical" evidence="16">
    <location>
        <begin position="178"/>
        <end position="197"/>
    </location>
</feature>
<feature type="transmembrane region" description="Helical" evidence="16">
    <location>
        <begin position="147"/>
        <end position="166"/>
    </location>
</feature>
<dbReference type="PROSITE" id="PS00379">
    <property type="entry name" value="CDP_ALCOHOL_P_TRANSF"/>
    <property type="match status" value="1"/>
</dbReference>
<feature type="transmembrane region" description="Helical" evidence="16">
    <location>
        <begin position="92"/>
        <end position="110"/>
    </location>
</feature>
<dbReference type="InterPro" id="IPR043130">
    <property type="entry name" value="CDP-OH_PTrfase_TM_dom"/>
</dbReference>
<keyword evidence="18" id="KW-1185">Reference proteome</keyword>
<dbReference type="RefSeq" id="WP_090924696.1">
    <property type="nucleotide sequence ID" value="NZ_FMVM01000026.1"/>
</dbReference>
<dbReference type="EMBL" id="FMVM01000026">
    <property type="protein sequence ID" value="SCZ12290.1"/>
    <property type="molecule type" value="Genomic_DNA"/>
</dbReference>
<comment type="catalytic activity">
    <reaction evidence="1">
        <text>a CDP-1,2-diacyl-sn-glycerol + L-serine = a 1,2-diacyl-sn-glycero-3-phospho-L-serine + CMP + H(+)</text>
        <dbReference type="Rhea" id="RHEA:16913"/>
        <dbReference type="ChEBI" id="CHEBI:15378"/>
        <dbReference type="ChEBI" id="CHEBI:33384"/>
        <dbReference type="ChEBI" id="CHEBI:57262"/>
        <dbReference type="ChEBI" id="CHEBI:58332"/>
        <dbReference type="ChEBI" id="CHEBI:60377"/>
        <dbReference type="EC" id="2.7.8.8"/>
    </reaction>
</comment>
<proteinExistence type="inferred from homology"/>
<evidence type="ECO:0000256" key="4">
    <source>
        <dbReference type="ARBA" id="ARBA00013174"/>
    </source>
</evidence>
<evidence type="ECO:0000256" key="2">
    <source>
        <dbReference type="ARBA" id="ARBA00004127"/>
    </source>
</evidence>
<evidence type="ECO:0000256" key="8">
    <source>
        <dbReference type="ARBA" id="ARBA00022692"/>
    </source>
</evidence>
<evidence type="ECO:0000256" key="16">
    <source>
        <dbReference type="SAM" id="Phobius"/>
    </source>
</evidence>
<evidence type="ECO:0000256" key="7">
    <source>
        <dbReference type="ARBA" id="ARBA00022679"/>
    </source>
</evidence>
<evidence type="ECO:0000313" key="17">
    <source>
        <dbReference type="EMBL" id="SCZ12290.1"/>
    </source>
</evidence>
<evidence type="ECO:0000256" key="13">
    <source>
        <dbReference type="ARBA" id="ARBA00023264"/>
    </source>
</evidence>
<dbReference type="GO" id="GO:0012505">
    <property type="term" value="C:endomembrane system"/>
    <property type="evidence" value="ECO:0007669"/>
    <property type="project" value="UniProtKB-SubCell"/>
</dbReference>
<keyword evidence="9 16" id="KW-1133">Transmembrane helix</keyword>
<keyword evidence="11 16" id="KW-0472">Membrane</keyword>
<feature type="transmembrane region" description="Helical" evidence="16">
    <location>
        <begin position="122"/>
        <end position="141"/>
    </location>
</feature>
<sequence>MLTRFIPNLFTLGNLFLGMLAILLAINGKYSSAAIMVIVAMLLDGLDGRVARALNAQSEFGKELDSLSDMVSFGAAPALIIFMVSFQDSMPIFAWIATAAFPICGAIRLARFNVRPGIPGYFTGLPIPAAGGVLATLSLFHKDIGPISMMIATLLLSYLMVSSLKYPNFKKVGLPRKAIWIAPWVVLLAVALAVLFPDQLSKLIFIPLVLYALYGMRYSVRTAASRNRAKKRKDKKSSRSSDN</sequence>
<evidence type="ECO:0000256" key="11">
    <source>
        <dbReference type="ARBA" id="ARBA00023136"/>
    </source>
</evidence>
<dbReference type="InterPro" id="IPR050324">
    <property type="entry name" value="CDP-alcohol_PTase-I"/>
</dbReference>
<dbReference type="Gene3D" id="1.20.120.1760">
    <property type="match status" value="1"/>
</dbReference>
<dbReference type="GO" id="GO:0008654">
    <property type="term" value="P:phospholipid biosynthetic process"/>
    <property type="evidence" value="ECO:0007669"/>
    <property type="project" value="UniProtKB-KW"/>
</dbReference>
<dbReference type="InterPro" id="IPR000462">
    <property type="entry name" value="CDP-OH_P_trans"/>
</dbReference>
<evidence type="ECO:0000256" key="14">
    <source>
        <dbReference type="ARBA" id="ARBA00032361"/>
    </source>
</evidence>
<name>A0A1G5LJ94_9BACL</name>
<dbReference type="NCBIfam" id="TIGR00473">
    <property type="entry name" value="pssA"/>
    <property type="match status" value="1"/>
</dbReference>
<keyword evidence="7 15" id="KW-0808">Transferase</keyword>
<accession>A0A1G5LJ94</accession>
<dbReference type="EC" id="2.7.8.8" evidence="4"/>
<comment type="similarity">
    <text evidence="3 15">Belongs to the CDP-alcohol phosphatidyltransferase class-I family.</text>
</comment>
<dbReference type="InterPro" id="IPR004533">
    <property type="entry name" value="CDP-diaglyc--ser_O-PTrfase"/>
</dbReference>
<keyword evidence="12" id="KW-0594">Phospholipid biosynthesis</keyword>
<keyword evidence="6" id="KW-0444">Lipid biosynthesis</keyword>
<dbReference type="InterPro" id="IPR048254">
    <property type="entry name" value="CDP_ALCOHOL_P_TRANSF_CS"/>
</dbReference>
<evidence type="ECO:0000256" key="10">
    <source>
        <dbReference type="ARBA" id="ARBA00023098"/>
    </source>
</evidence>
<evidence type="ECO:0000256" key="1">
    <source>
        <dbReference type="ARBA" id="ARBA00000287"/>
    </source>
</evidence>
<gene>
    <name evidence="17" type="ORF">SAMN05720606_12671</name>
</gene>
<dbReference type="STRING" id="582692.SAMN05720606_12671"/>
<reference evidence="18" key="1">
    <citation type="submission" date="2016-10" db="EMBL/GenBank/DDBJ databases">
        <authorList>
            <person name="Varghese N."/>
            <person name="Submissions S."/>
        </authorList>
    </citation>
    <scope>NUCLEOTIDE SEQUENCE [LARGE SCALE GENOMIC DNA]</scope>
    <source>
        <strain evidence="18">BL9</strain>
    </source>
</reference>
<organism evidence="17 18">
    <name type="scientific">Paenibacillus polysaccharolyticus</name>
    <dbReference type="NCBI Taxonomy" id="582692"/>
    <lineage>
        <taxon>Bacteria</taxon>
        <taxon>Bacillati</taxon>
        <taxon>Bacillota</taxon>
        <taxon>Bacilli</taxon>
        <taxon>Bacillales</taxon>
        <taxon>Paenibacillaceae</taxon>
        <taxon>Paenibacillus</taxon>
    </lineage>
</organism>
<feature type="transmembrane region" description="Helical" evidence="16">
    <location>
        <begin position="203"/>
        <end position="220"/>
    </location>
</feature>
<evidence type="ECO:0000256" key="15">
    <source>
        <dbReference type="RuleBase" id="RU003750"/>
    </source>
</evidence>
<dbReference type="AlphaFoldDB" id="A0A1G5LJ94"/>
<evidence type="ECO:0000256" key="5">
    <source>
        <dbReference type="ARBA" id="ARBA00017171"/>
    </source>
</evidence>
<evidence type="ECO:0000256" key="6">
    <source>
        <dbReference type="ARBA" id="ARBA00022516"/>
    </source>
</evidence>
<keyword evidence="13" id="KW-1208">Phospholipid metabolism</keyword>
<evidence type="ECO:0000256" key="3">
    <source>
        <dbReference type="ARBA" id="ARBA00010441"/>
    </source>
</evidence>
<protein>
    <recommendedName>
        <fullName evidence="5">CDP-diacylglycerol--serine O-phosphatidyltransferase</fullName>
        <ecNumber evidence="4">2.7.8.8</ecNumber>
    </recommendedName>
    <alternativeName>
        <fullName evidence="14">Phosphatidylserine synthase</fullName>
    </alternativeName>
</protein>
<comment type="subcellular location">
    <subcellularLocation>
        <location evidence="2">Endomembrane system</location>
        <topology evidence="2">Multi-pass membrane protein</topology>
    </subcellularLocation>
</comment>
<feature type="transmembrane region" description="Helical" evidence="16">
    <location>
        <begin position="5"/>
        <end position="24"/>
    </location>
</feature>
<dbReference type="Pfam" id="PF01066">
    <property type="entry name" value="CDP-OH_P_transf"/>
    <property type="match status" value="1"/>
</dbReference>
<dbReference type="GO" id="GO:0016020">
    <property type="term" value="C:membrane"/>
    <property type="evidence" value="ECO:0007669"/>
    <property type="project" value="InterPro"/>
</dbReference>
<keyword evidence="8 16" id="KW-0812">Transmembrane</keyword>